<dbReference type="PATRIC" id="fig|1111454.3.peg.2196"/>
<dbReference type="AlphaFoldDB" id="U7UAW3"/>
<evidence type="ECO:0000313" key="10">
    <source>
        <dbReference type="Proteomes" id="UP000017090"/>
    </source>
</evidence>
<dbReference type="Pfam" id="PF00005">
    <property type="entry name" value="ABC_tran"/>
    <property type="match status" value="1"/>
</dbReference>
<dbReference type="GO" id="GO:0005886">
    <property type="term" value="C:plasma membrane"/>
    <property type="evidence" value="ECO:0007669"/>
    <property type="project" value="UniProtKB-SubCell"/>
</dbReference>
<sequence>MKPLLEIAGLSVSFRTYRGLLEAVHGVSLQVYAGETVGIVGESGCGKSVTTQSVMKLLPRKETVYTGGTITWDGKDIMQYDEQAMNRLRGKELTMIFQDPMTALNPVLSIGSQLREALRTQRRLSPAATATASLELLRAVGLTAPEKRLRQYPHELSGGMRQRCLIALALACRPRLLFADEPTTALDVTTEAQVLALLENLQRELQMAVVLVSHNLGIIAQLCRRVYVMYAGTVVEEGMTETLFVAPAHPYTRGLLASLPDPENREKKLIGIDGQAPDLFHYSRGCRFCLRCPQAMCICSRREPPTYELGNGQKVSCWLYCPERGGV</sequence>
<dbReference type="Gene3D" id="3.40.50.300">
    <property type="entry name" value="P-loop containing nucleotide triphosphate hydrolases"/>
    <property type="match status" value="1"/>
</dbReference>
<dbReference type="OrthoDB" id="9806285at2"/>
<evidence type="ECO:0000256" key="4">
    <source>
        <dbReference type="ARBA" id="ARBA00022475"/>
    </source>
</evidence>
<comment type="subcellular location">
    <subcellularLocation>
        <location evidence="1">Cell membrane</location>
        <topology evidence="1">Peripheral membrane protein</topology>
    </subcellularLocation>
</comment>
<comment type="caution">
    <text evidence="9">The sequence shown here is derived from an EMBL/GenBank/DDBJ whole genome shotgun (WGS) entry which is preliminary data.</text>
</comment>
<dbReference type="CDD" id="cd03257">
    <property type="entry name" value="ABC_NikE_OppD_transporters"/>
    <property type="match status" value="1"/>
</dbReference>
<keyword evidence="6" id="KW-0067">ATP-binding</keyword>
<evidence type="ECO:0000256" key="7">
    <source>
        <dbReference type="ARBA" id="ARBA00023136"/>
    </source>
</evidence>
<comment type="similarity">
    <text evidence="2">Belongs to the ABC transporter superfamily.</text>
</comment>
<dbReference type="InterPro" id="IPR027417">
    <property type="entry name" value="P-loop_NTPase"/>
</dbReference>
<dbReference type="PANTHER" id="PTHR43297:SF2">
    <property type="entry name" value="DIPEPTIDE TRANSPORT ATP-BINDING PROTEIN DPPD"/>
    <property type="match status" value="1"/>
</dbReference>
<dbReference type="GO" id="GO:0015833">
    <property type="term" value="P:peptide transport"/>
    <property type="evidence" value="ECO:0007669"/>
    <property type="project" value="InterPro"/>
</dbReference>
<dbReference type="InterPro" id="IPR003593">
    <property type="entry name" value="AAA+_ATPase"/>
</dbReference>
<reference evidence="9 10" key="1">
    <citation type="submission" date="2013-09" db="EMBL/GenBank/DDBJ databases">
        <authorList>
            <person name="Durkin A.S."/>
            <person name="Haft D.R."/>
            <person name="McCorrison J."/>
            <person name="Torralba M."/>
            <person name="Gillis M."/>
            <person name="Haft D.H."/>
            <person name="Methe B."/>
            <person name="Sutton G."/>
            <person name="Nelson K.E."/>
        </authorList>
    </citation>
    <scope>NUCLEOTIDE SEQUENCE [LARGE SCALE GENOMIC DNA]</scope>
    <source>
        <strain evidence="9 10">BV3C16-1</strain>
    </source>
</reference>
<dbReference type="Proteomes" id="UP000017090">
    <property type="component" value="Unassembled WGS sequence"/>
</dbReference>
<keyword evidence="3" id="KW-0813">Transport</keyword>
<evidence type="ECO:0000256" key="5">
    <source>
        <dbReference type="ARBA" id="ARBA00022741"/>
    </source>
</evidence>
<dbReference type="EMBL" id="AWXA01000062">
    <property type="protein sequence ID" value="ERT56446.1"/>
    <property type="molecule type" value="Genomic_DNA"/>
</dbReference>
<dbReference type="RefSeq" id="WP_023054609.1">
    <property type="nucleotide sequence ID" value="NZ_AWXA01000062.1"/>
</dbReference>
<dbReference type="eggNOG" id="COG0444">
    <property type="taxonomic scope" value="Bacteria"/>
</dbReference>
<name>U7UAW3_9FIRM</name>
<dbReference type="InterPro" id="IPR050388">
    <property type="entry name" value="ABC_Ni/Peptide_Import"/>
</dbReference>
<keyword evidence="4" id="KW-1003">Cell membrane</keyword>
<dbReference type="GO" id="GO:0005524">
    <property type="term" value="F:ATP binding"/>
    <property type="evidence" value="ECO:0007669"/>
    <property type="project" value="UniProtKB-KW"/>
</dbReference>
<keyword evidence="5" id="KW-0547">Nucleotide-binding</keyword>
<feature type="domain" description="ABC transporter" evidence="8">
    <location>
        <begin position="5"/>
        <end position="256"/>
    </location>
</feature>
<dbReference type="PROSITE" id="PS50893">
    <property type="entry name" value="ABC_TRANSPORTER_2"/>
    <property type="match status" value="1"/>
</dbReference>
<evidence type="ECO:0000256" key="3">
    <source>
        <dbReference type="ARBA" id="ARBA00022448"/>
    </source>
</evidence>
<organism evidence="9 10">
    <name type="scientific">Megasphaera vaginalis</name>
    <name type="common">ex Srinivasan et al. 2021</name>
    <dbReference type="NCBI Taxonomy" id="1111454"/>
    <lineage>
        <taxon>Bacteria</taxon>
        <taxon>Bacillati</taxon>
        <taxon>Bacillota</taxon>
        <taxon>Negativicutes</taxon>
        <taxon>Veillonellales</taxon>
        <taxon>Veillonellaceae</taxon>
        <taxon>Megasphaera</taxon>
    </lineage>
</organism>
<dbReference type="SUPFAM" id="SSF52540">
    <property type="entry name" value="P-loop containing nucleoside triphosphate hydrolases"/>
    <property type="match status" value="1"/>
</dbReference>
<evidence type="ECO:0000259" key="8">
    <source>
        <dbReference type="PROSITE" id="PS50893"/>
    </source>
</evidence>
<evidence type="ECO:0000313" key="9">
    <source>
        <dbReference type="EMBL" id="ERT56446.1"/>
    </source>
</evidence>
<dbReference type="InterPro" id="IPR003439">
    <property type="entry name" value="ABC_transporter-like_ATP-bd"/>
</dbReference>
<keyword evidence="7" id="KW-0472">Membrane</keyword>
<evidence type="ECO:0000256" key="6">
    <source>
        <dbReference type="ARBA" id="ARBA00022840"/>
    </source>
</evidence>
<keyword evidence="10" id="KW-1185">Reference proteome</keyword>
<dbReference type="GO" id="GO:0016887">
    <property type="term" value="F:ATP hydrolysis activity"/>
    <property type="evidence" value="ECO:0007669"/>
    <property type="project" value="InterPro"/>
</dbReference>
<evidence type="ECO:0000256" key="2">
    <source>
        <dbReference type="ARBA" id="ARBA00005417"/>
    </source>
</evidence>
<evidence type="ECO:0000256" key="1">
    <source>
        <dbReference type="ARBA" id="ARBA00004202"/>
    </source>
</evidence>
<dbReference type="FunFam" id="3.40.50.300:FF:000016">
    <property type="entry name" value="Oligopeptide ABC transporter ATP-binding component"/>
    <property type="match status" value="1"/>
</dbReference>
<dbReference type="SMART" id="SM00382">
    <property type="entry name" value="AAA"/>
    <property type="match status" value="1"/>
</dbReference>
<protein>
    <submittedName>
        <fullName evidence="9">Oligopeptide/dipeptide transporter, C-terminal domain protein</fullName>
    </submittedName>
</protein>
<proteinExistence type="inferred from homology"/>
<gene>
    <name evidence="9" type="ORF">HMPREF1250_1559</name>
</gene>
<dbReference type="PANTHER" id="PTHR43297">
    <property type="entry name" value="OLIGOPEPTIDE TRANSPORT ATP-BINDING PROTEIN APPD"/>
    <property type="match status" value="1"/>
</dbReference>
<dbReference type="Pfam" id="PF08352">
    <property type="entry name" value="oligo_HPY"/>
    <property type="match status" value="1"/>
</dbReference>
<dbReference type="NCBIfam" id="TIGR01727">
    <property type="entry name" value="oligo_HPY"/>
    <property type="match status" value="1"/>
</dbReference>
<dbReference type="STRING" id="1111454.HMPREF1250_1559"/>
<dbReference type="InterPro" id="IPR013563">
    <property type="entry name" value="Oligopep_ABC_C"/>
</dbReference>
<accession>U7UAW3</accession>